<evidence type="ECO:0000313" key="2">
    <source>
        <dbReference type="EMBL" id="OHT06303.1"/>
    </source>
</evidence>
<dbReference type="AlphaFoldDB" id="A0A1J4K4J2"/>
<comment type="caution">
    <text evidence="2">The sequence shown here is derived from an EMBL/GenBank/DDBJ whole genome shotgun (WGS) entry which is preliminary data.</text>
</comment>
<evidence type="ECO:0000313" key="3">
    <source>
        <dbReference type="Proteomes" id="UP000179807"/>
    </source>
</evidence>
<proteinExistence type="predicted"/>
<dbReference type="Proteomes" id="UP000179807">
    <property type="component" value="Unassembled WGS sequence"/>
</dbReference>
<accession>A0A1J4K4J2</accession>
<keyword evidence="1" id="KW-1133">Transmembrane helix</keyword>
<keyword evidence="1" id="KW-0472">Membrane</keyword>
<gene>
    <name evidence="2" type="ORF">TRFO_25638</name>
</gene>
<sequence length="387" mass="44147">MLYSFSINTPFKKFINYLYYLMCLFLALVFAIKGNEIASYNGVNADWSNHPNSRYPIDSSVNIVNIENCIFQSFVSTENMNGGCIYIVNYDITFKAQFSSFHLCRLNKNTDFDENSKRVNCGGALYLNIYNFHLYRVCGYNCSSHWYQFCFGNSGNSITINETTTSYCCPENLGYRESQLYHSPNMIFRNMNASYNFVEFYGSAMVIGDPNNDDKVQICDILYCSFNHNRGSNVLYIDGGNNVRKIQSINFIENTISNIYDSDGERYGILVLLKRPLTQLWDIDTIFFVRNSGGPYAKQYSFAGGVVFSSVPFTNCFFGSGLTFESFIHVSEGSTVGTDADAPNYNHVHNGICVAENPFPTNQFTSNYKTRNMSQIRWIFSLMLINI</sequence>
<evidence type="ECO:0000256" key="1">
    <source>
        <dbReference type="SAM" id="Phobius"/>
    </source>
</evidence>
<dbReference type="EMBL" id="MLAK01000729">
    <property type="protein sequence ID" value="OHT06303.1"/>
    <property type="molecule type" value="Genomic_DNA"/>
</dbReference>
<name>A0A1J4K4J2_9EUKA</name>
<protein>
    <submittedName>
        <fullName evidence="2">Uncharacterized protein</fullName>
    </submittedName>
</protein>
<keyword evidence="1" id="KW-0812">Transmembrane</keyword>
<dbReference type="VEuPathDB" id="TrichDB:TRFO_25638"/>
<dbReference type="RefSeq" id="XP_068359439.1">
    <property type="nucleotide sequence ID" value="XM_068504483.1"/>
</dbReference>
<feature type="transmembrane region" description="Helical" evidence="1">
    <location>
        <begin position="14"/>
        <end position="32"/>
    </location>
</feature>
<dbReference type="GeneID" id="94839187"/>
<organism evidence="2 3">
    <name type="scientific">Tritrichomonas foetus</name>
    <dbReference type="NCBI Taxonomy" id="1144522"/>
    <lineage>
        <taxon>Eukaryota</taxon>
        <taxon>Metamonada</taxon>
        <taxon>Parabasalia</taxon>
        <taxon>Tritrichomonadida</taxon>
        <taxon>Tritrichomonadidae</taxon>
        <taxon>Tritrichomonas</taxon>
    </lineage>
</organism>
<keyword evidence="3" id="KW-1185">Reference proteome</keyword>
<reference evidence="2" key="1">
    <citation type="submission" date="2016-10" db="EMBL/GenBank/DDBJ databases">
        <authorList>
            <person name="Benchimol M."/>
            <person name="Almeida L.G."/>
            <person name="Vasconcelos A.T."/>
            <person name="Perreira-Neves A."/>
            <person name="Rosa I.A."/>
            <person name="Tasca T."/>
            <person name="Bogo M.R."/>
            <person name="de Souza W."/>
        </authorList>
    </citation>
    <scope>NUCLEOTIDE SEQUENCE [LARGE SCALE GENOMIC DNA]</scope>
    <source>
        <strain evidence="2">K</strain>
    </source>
</reference>